<evidence type="ECO:0000256" key="3">
    <source>
        <dbReference type="ARBA" id="ARBA00023033"/>
    </source>
</evidence>
<name>A0AA38VP78_9PEZI</name>
<evidence type="ECO:0000256" key="4">
    <source>
        <dbReference type="SAM" id="MobiDB-lite"/>
    </source>
</evidence>
<evidence type="ECO:0000313" key="6">
    <source>
        <dbReference type="Proteomes" id="UP001174694"/>
    </source>
</evidence>
<dbReference type="PANTHER" id="PTHR13789:SF309">
    <property type="entry name" value="PUTATIVE (AFU_ORTHOLOGUE AFUA_6G14510)-RELATED"/>
    <property type="match status" value="1"/>
</dbReference>
<dbReference type="SUPFAM" id="SSF51905">
    <property type="entry name" value="FAD/NAD(P)-binding domain"/>
    <property type="match status" value="1"/>
</dbReference>
<dbReference type="EMBL" id="JANBVO010000031">
    <property type="protein sequence ID" value="KAJ9138230.1"/>
    <property type="molecule type" value="Genomic_DNA"/>
</dbReference>
<sequence>MSEEHANAATGGASNGMAPLRIAIIGGGLAGAAAAGALSRLPDTQVKVYERSEVVREVGALIAVMVSALKVLRRMVSPAAWEELQRILYRGEGTEGIHHRHWRSGEIMATAISPDTPRHMQEGRTGRAPLLKTLMMDVPDGVVAYGKEVIRVEPRTADGAQGSSPLLHFSDGSIQEADLVVVADGLYSKFRRQYVPDSLPRYKGQVAYRFNFPIELVSDITGLPNDTSAYKRTNEVVFLSALEPGTYSFVAFLNEPKEVADTMRWAHSLGRPGVERLKEKLADWHPLILQVLDVLPSVDAYPLESAPWMEHLIRDECIAFVGDAAHPTAGAFGTGCAFAFSDVWALYRSLHRTHASRPPSMASPNASSSTPPSSRDASPKRSATPGTAPVAYSIPYALHLYDETRRHFLQRAEKQVSLDKLDIEYCAKAIDDYDEYVRRYRETFTINWWLLEHDVDARWQEVEAEERHRYQGKRMGGA</sequence>
<dbReference type="InterPro" id="IPR050493">
    <property type="entry name" value="FAD-dep_Monooxygenase_BioMet"/>
</dbReference>
<evidence type="ECO:0000256" key="1">
    <source>
        <dbReference type="ARBA" id="ARBA00007992"/>
    </source>
</evidence>
<dbReference type="InterPro" id="IPR036188">
    <property type="entry name" value="FAD/NAD-bd_sf"/>
</dbReference>
<dbReference type="Gene3D" id="3.50.50.60">
    <property type="entry name" value="FAD/NAD(P)-binding domain"/>
    <property type="match status" value="1"/>
</dbReference>
<keyword evidence="2" id="KW-0560">Oxidoreductase</keyword>
<dbReference type="PRINTS" id="PR00420">
    <property type="entry name" value="RNGMNOXGNASE"/>
</dbReference>
<dbReference type="PANTHER" id="PTHR13789">
    <property type="entry name" value="MONOOXYGENASE"/>
    <property type="match status" value="1"/>
</dbReference>
<reference evidence="5" key="1">
    <citation type="submission" date="2022-07" db="EMBL/GenBank/DDBJ databases">
        <title>Fungi with potential for degradation of polypropylene.</title>
        <authorList>
            <person name="Gostincar C."/>
        </authorList>
    </citation>
    <scope>NUCLEOTIDE SEQUENCE</scope>
    <source>
        <strain evidence="5">EXF-13308</strain>
    </source>
</reference>
<keyword evidence="3" id="KW-0503">Monooxygenase</keyword>
<keyword evidence="6" id="KW-1185">Reference proteome</keyword>
<comment type="similarity">
    <text evidence="1">Belongs to the paxM FAD-dependent monooxygenase family.</text>
</comment>
<dbReference type="Proteomes" id="UP001174694">
    <property type="component" value="Unassembled WGS sequence"/>
</dbReference>
<feature type="compositionally biased region" description="Low complexity" evidence="4">
    <location>
        <begin position="356"/>
        <end position="376"/>
    </location>
</feature>
<proteinExistence type="inferred from homology"/>
<organism evidence="5 6">
    <name type="scientific">Pleurostoma richardsiae</name>
    <dbReference type="NCBI Taxonomy" id="41990"/>
    <lineage>
        <taxon>Eukaryota</taxon>
        <taxon>Fungi</taxon>
        <taxon>Dikarya</taxon>
        <taxon>Ascomycota</taxon>
        <taxon>Pezizomycotina</taxon>
        <taxon>Sordariomycetes</taxon>
        <taxon>Sordariomycetidae</taxon>
        <taxon>Calosphaeriales</taxon>
        <taxon>Pleurostomataceae</taxon>
        <taxon>Pleurostoma</taxon>
    </lineage>
</organism>
<comment type="caution">
    <text evidence="5">The sequence shown here is derived from an EMBL/GenBank/DDBJ whole genome shotgun (WGS) entry which is preliminary data.</text>
</comment>
<evidence type="ECO:0000313" key="5">
    <source>
        <dbReference type="EMBL" id="KAJ9138230.1"/>
    </source>
</evidence>
<feature type="region of interest" description="Disordered" evidence="4">
    <location>
        <begin position="355"/>
        <end position="386"/>
    </location>
</feature>
<accession>A0AA38VP78</accession>
<dbReference type="GO" id="GO:0004497">
    <property type="term" value="F:monooxygenase activity"/>
    <property type="evidence" value="ECO:0007669"/>
    <property type="project" value="UniProtKB-KW"/>
</dbReference>
<evidence type="ECO:0000256" key="2">
    <source>
        <dbReference type="ARBA" id="ARBA00023002"/>
    </source>
</evidence>
<gene>
    <name evidence="5" type="ORF">NKR23_g8744</name>
</gene>
<dbReference type="AlphaFoldDB" id="A0AA38VP78"/>
<protein>
    <submittedName>
        <fullName evidence="5">Salicylate hydroxylase</fullName>
    </submittedName>
</protein>